<dbReference type="AlphaFoldDB" id="A0A5C7HQQ4"/>
<dbReference type="OrthoDB" id="10525833at2759"/>
<keyword evidence="1" id="KW-0472">Membrane</keyword>
<proteinExistence type="predicted"/>
<dbReference type="Proteomes" id="UP000323000">
    <property type="component" value="Chromosome 7"/>
</dbReference>
<keyword evidence="1" id="KW-0812">Transmembrane</keyword>
<keyword evidence="1" id="KW-1133">Transmembrane helix</keyword>
<name>A0A5C7HQQ4_9ROSI</name>
<reference evidence="3" key="1">
    <citation type="journal article" date="2019" name="Gigascience">
        <title>De novo genome assembly of the endangered Acer yangbiense, a plant species with extremely small populations endemic to Yunnan Province, China.</title>
        <authorList>
            <person name="Yang J."/>
            <person name="Wariss H.M."/>
            <person name="Tao L."/>
            <person name="Zhang R."/>
            <person name="Yun Q."/>
            <person name="Hollingsworth P."/>
            <person name="Dao Z."/>
            <person name="Luo G."/>
            <person name="Guo H."/>
            <person name="Ma Y."/>
            <person name="Sun W."/>
        </authorList>
    </citation>
    <scope>NUCLEOTIDE SEQUENCE [LARGE SCALE GENOMIC DNA]</scope>
    <source>
        <strain evidence="3">cv. Malutang</strain>
    </source>
</reference>
<dbReference type="EMBL" id="VAHF01000007">
    <property type="protein sequence ID" value="TXG59108.1"/>
    <property type="molecule type" value="Genomic_DNA"/>
</dbReference>
<sequence length="111" mass="12666">MLPPNITVPSGWKPGIPVELPKDFPIVPPPGWKPGDVVPLPPLDAIQVPRIEEQLLRPVPPQELICHRPYRLSMLILIFWMKMMTVVILAATRKALSYRKSWSTQVKRKIT</sequence>
<comment type="caution">
    <text evidence="2">The sequence shown here is derived from an EMBL/GenBank/DDBJ whole genome shotgun (WGS) entry which is preliminary data.</text>
</comment>
<evidence type="ECO:0000313" key="2">
    <source>
        <dbReference type="EMBL" id="TXG59108.1"/>
    </source>
</evidence>
<organism evidence="2 3">
    <name type="scientific">Acer yangbiense</name>
    <dbReference type="NCBI Taxonomy" id="1000413"/>
    <lineage>
        <taxon>Eukaryota</taxon>
        <taxon>Viridiplantae</taxon>
        <taxon>Streptophyta</taxon>
        <taxon>Embryophyta</taxon>
        <taxon>Tracheophyta</taxon>
        <taxon>Spermatophyta</taxon>
        <taxon>Magnoliopsida</taxon>
        <taxon>eudicotyledons</taxon>
        <taxon>Gunneridae</taxon>
        <taxon>Pentapetalae</taxon>
        <taxon>rosids</taxon>
        <taxon>malvids</taxon>
        <taxon>Sapindales</taxon>
        <taxon>Sapindaceae</taxon>
        <taxon>Hippocastanoideae</taxon>
        <taxon>Acereae</taxon>
        <taxon>Acer</taxon>
    </lineage>
</organism>
<gene>
    <name evidence="2" type="ORF">EZV62_016937</name>
</gene>
<evidence type="ECO:0000313" key="3">
    <source>
        <dbReference type="Proteomes" id="UP000323000"/>
    </source>
</evidence>
<keyword evidence="3" id="KW-1185">Reference proteome</keyword>
<evidence type="ECO:0000256" key="1">
    <source>
        <dbReference type="SAM" id="Phobius"/>
    </source>
</evidence>
<protein>
    <submittedName>
        <fullName evidence="2">Uncharacterized protein</fullName>
    </submittedName>
</protein>
<feature type="transmembrane region" description="Helical" evidence="1">
    <location>
        <begin position="70"/>
        <end position="91"/>
    </location>
</feature>
<accession>A0A5C7HQQ4</accession>